<proteinExistence type="predicted"/>
<evidence type="ECO:0000313" key="1">
    <source>
        <dbReference type="Ensembl" id="ENSPTEP00000020935.1"/>
    </source>
</evidence>
<dbReference type="AlphaFoldDB" id="A0A8C9HSI5"/>
<accession>A0A8C9HSI5</accession>
<dbReference type="Ensembl" id="ENSPTET00000030313.1">
    <property type="protein sequence ID" value="ENSPTEP00000020935.1"/>
    <property type="gene ID" value="ENSPTEG00000022087.1"/>
</dbReference>
<protein>
    <submittedName>
        <fullName evidence="1">Uncharacterized protein</fullName>
    </submittedName>
</protein>
<keyword evidence="2" id="KW-1185">Reference proteome</keyword>
<dbReference type="Proteomes" id="UP000694416">
    <property type="component" value="Unplaced"/>
</dbReference>
<evidence type="ECO:0000313" key="2">
    <source>
        <dbReference type="Proteomes" id="UP000694416"/>
    </source>
</evidence>
<name>A0A8C9HSI5_9PRIM</name>
<sequence>MCLVKDDCRFSDEVTLNGIESGRVTGMMEKAHGAGLEKSCRNEKFQRRGF</sequence>
<reference evidence="1" key="1">
    <citation type="submission" date="2025-08" db="UniProtKB">
        <authorList>
            <consortium name="Ensembl"/>
        </authorList>
    </citation>
    <scope>IDENTIFICATION</scope>
</reference>
<organism evidence="1 2">
    <name type="scientific">Piliocolobus tephrosceles</name>
    <name type="common">Ugandan red Colobus</name>
    <dbReference type="NCBI Taxonomy" id="591936"/>
    <lineage>
        <taxon>Eukaryota</taxon>
        <taxon>Metazoa</taxon>
        <taxon>Chordata</taxon>
        <taxon>Craniata</taxon>
        <taxon>Vertebrata</taxon>
        <taxon>Euteleostomi</taxon>
        <taxon>Mammalia</taxon>
        <taxon>Eutheria</taxon>
        <taxon>Euarchontoglires</taxon>
        <taxon>Primates</taxon>
        <taxon>Haplorrhini</taxon>
        <taxon>Catarrhini</taxon>
        <taxon>Cercopithecidae</taxon>
        <taxon>Colobinae</taxon>
        <taxon>Piliocolobus</taxon>
    </lineage>
</organism>
<reference evidence="1" key="2">
    <citation type="submission" date="2025-09" db="UniProtKB">
        <authorList>
            <consortium name="Ensembl"/>
        </authorList>
    </citation>
    <scope>IDENTIFICATION</scope>
</reference>